<reference evidence="2" key="1">
    <citation type="journal article" date="2020" name="Stud. Mycol.">
        <title>101 Dothideomycetes genomes: a test case for predicting lifestyles and emergence of pathogens.</title>
        <authorList>
            <person name="Haridas S."/>
            <person name="Albert R."/>
            <person name="Binder M."/>
            <person name="Bloem J."/>
            <person name="Labutti K."/>
            <person name="Salamov A."/>
            <person name="Andreopoulos B."/>
            <person name="Baker S."/>
            <person name="Barry K."/>
            <person name="Bills G."/>
            <person name="Bluhm B."/>
            <person name="Cannon C."/>
            <person name="Castanera R."/>
            <person name="Culley D."/>
            <person name="Daum C."/>
            <person name="Ezra D."/>
            <person name="Gonzalez J."/>
            <person name="Henrissat B."/>
            <person name="Kuo A."/>
            <person name="Liang C."/>
            <person name="Lipzen A."/>
            <person name="Lutzoni F."/>
            <person name="Magnuson J."/>
            <person name="Mondo S."/>
            <person name="Nolan M."/>
            <person name="Ohm R."/>
            <person name="Pangilinan J."/>
            <person name="Park H.-J."/>
            <person name="Ramirez L."/>
            <person name="Alfaro M."/>
            <person name="Sun H."/>
            <person name="Tritt A."/>
            <person name="Yoshinaga Y."/>
            <person name="Zwiers L.-H."/>
            <person name="Turgeon B."/>
            <person name="Goodwin S."/>
            <person name="Spatafora J."/>
            <person name="Crous P."/>
            <person name="Grigoriev I."/>
        </authorList>
    </citation>
    <scope>NUCLEOTIDE SEQUENCE</scope>
    <source>
        <strain evidence="2">CBS 113818</strain>
    </source>
</reference>
<evidence type="ECO:0000256" key="1">
    <source>
        <dbReference type="SAM" id="MobiDB-lite"/>
    </source>
</evidence>
<evidence type="ECO:0000313" key="2">
    <source>
        <dbReference type="EMBL" id="KAF2820679.1"/>
    </source>
</evidence>
<feature type="region of interest" description="Disordered" evidence="1">
    <location>
        <begin position="1"/>
        <end position="45"/>
    </location>
</feature>
<sequence>MFRGALQAARCRTQRASRTSLQRFPSPSPPRPLSTDSTTYGSGRAKQAVDEFRAAQVFDSGTFATWRRSEYPTGDRAATRTEQLVWLAKQSLAASVSCTKEASSTTTPTNNTASQDKLRPICSWDGPTVWAHLW</sequence>
<dbReference type="Proteomes" id="UP000799424">
    <property type="component" value="Unassembled WGS sequence"/>
</dbReference>
<dbReference type="OrthoDB" id="3685840at2759"/>
<evidence type="ECO:0000313" key="3">
    <source>
        <dbReference type="Proteomes" id="UP000799424"/>
    </source>
</evidence>
<proteinExistence type="predicted"/>
<accession>A0A6A6ZJ15</accession>
<name>A0A6A6ZJ15_9PLEO</name>
<dbReference type="EMBL" id="MU006240">
    <property type="protein sequence ID" value="KAF2820679.1"/>
    <property type="molecule type" value="Genomic_DNA"/>
</dbReference>
<dbReference type="AlphaFoldDB" id="A0A6A6ZJ15"/>
<keyword evidence="3" id="KW-1185">Reference proteome</keyword>
<organism evidence="2 3">
    <name type="scientific">Ophiobolus disseminans</name>
    <dbReference type="NCBI Taxonomy" id="1469910"/>
    <lineage>
        <taxon>Eukaryota</taxon>
        <taxon>Fungi</taxon>
        <taxon>Dikarya</taxon>
        <taxon>Ascomycota</taxon>
        <taxon>Pezizomycotina</taxon>
        <taxon>Dothideomycetes</taxon>
        <taxon>Pleosporomycetidae</taxon>
        <taxon>Pleosporales</taxon>
        <taxon>Pleosporineae</taxon>
        <taxon>Phaeosphaeriaceae</taxon>
        <taxon>Ophiobolus</taxon>
    </lineage>
</organism>
<protein>
    <submittedName>
        <fullName evidence="2">Uncharacterized protein</fullName>
    </submittedName>
</protein>
<feature type="compositionally biased region" description="Polar residues" evidence="1">
    <location>
        <begin position="14"/>
        <end position="23"/>
    </location>
</feature>
<gene>
    <name evidence="2" type="ORF">CC86DRAFT_374338</name>
</gene>